<reference evidence="2 3" key="1">
    <citation type="submission" date="2016-11" db="EMBL/GenBank/DDBJ databases">
        <authorList>
            <person name="Jaros S."/>
            <person name="Januszkiewicz K."/>
            <person name="Wedrychowicz H."/>
        </authorList>
    </citation>
    <scope>NUCLEOTIDE SEQUENCE [LARGE SCALE GENOMIC DNA]</scope>
    <source>
        <strain evidence="2 3">DSM 3089</strain>
    </source>
</reference>
<evidence type="ECO:0000313" key="3">
    <source>
        <dbReference type="Proteomes" id="UP000184526"/>
    </source>
</evidence>
<gene>
    <name evidence="2" type="ORF">SAMN02745196_01394</name>
</gene>
<sequence>MEILSTGEKIKRARVYKGLTLKDLCEDKISVSKMSCIENNKIKPDLWILEFVSKKLDLDLEYLKKDVDEQLEENLNRLKNQKVFSHYEEDLKIIMDYSEKYNNYERAFEAMHILFQYYFKNKNVYGLQDIQCTYYDLYEKSYTEKNQIIYYMDIALYLYSNNEIPQCMNYYDKVIEILRLKKELSIEEKSLYSEVLYSQSNCHLMLNQYAEAYKIGIKLKDLVNDIKDINLKSKVYQLLANLSIRNDINQFSNYEEKSYDSFSLESYTVAKLKMSYAETFFQVDLKDRAFLYLEEAISICPKEEKYNFVSLHLDAVKILLDNNFLEKAEPICDIALNDAISLDDIRFIERAYYYKSLICMSTSKEYFAEMYMNLSLDSIVKFGDKEDIYNRYLELGKMYNKINNVREALKYFGLAISIESKL</sequence>
<dbReference type="STRING" id="1121306.SAMN02745196_01394"/>
<dbReference type="InterPro" id="IPR010982">
    <property type="entry name" value="Lambda_DNA-bd_dom_sf"/>
</dbReference>
<dbReference type="PROSITE" id="PS50293">
    <property type="entry name" value="TPR_REGION"/>
    <property type="match status" value="1"/>
</dbReference>
<evidence type="ECO:0000259" key="1">
    <source>
        <dbReference type="PROSITE" id="PS50943"/>
    </source>
</evidence>
<dbReference type="SUPFAM" id="SSF47413">
    <property type="entry name" value="lambda repressor-like DNA-binding domains"/>
    <property type="match status" value="1"/>
</dbReference>
<accession>A0A1M5VVN2</accession>
<name>A0A1M5VVN2_9CLOT</name>
<evidence type="ECO:0000313" key="2">
    <source>
        <dbReference type="EMBL" id="SHH79359.1"/>
    </source>
</evidence>
<protein>
    <submittedName>
        <fullName evidence="2">Helix-turn-helix domain-containing protein</fullName>
    </submittedName>
</protein>
<dbReference type="OrthoDB" id="2986817at2"/>
<dbReference type="SMART" id="SM00028">
    <property type="entry name" value="TPR"/>
    <property type="match status" value="4"/>
</dbReference>
<dbReference type="SUPFAM" id="SSF48452">
    <property type="entry name" value="TPR-like"/>
    <property type="match status" value="2"/>
</dbReference>
<dbReference type="Gene3D" id="1.25.40.10">
    <property type="entry name" value="Tetratricopeptide repeat domain"/>
    <property type="match status" value="2"/>
</dbReference>
<feature type="domain" description="HTH cro/C1-type" evidence="1">
    <location>
        <begin position="10"/>
        <end position="63"/>
    </location>
</feature>
<dbReference type="CDD" id="cd00093">
    <property type="entry name" value="HTH_XRE"/>
    <property type="match status" value="1"/>
</dbReference>
<organism evidence="2 3">
    <name type="scientific">Clostridium collagenovorans DSM 3089</name>
    <dbReference type="NCBI Taxonomy" id="1121306"/>
    <lineage>
        <taxon>Bacteria</taxon>
        <taxon>Bacillati</taxon>
        <taxon>Bacillota</taxon>
        <taxon>Clostridia</taxon>
        <taxon>Eubacteriales</taxon>
        <taxon>Clostridiaceae</taxon>
        <taxon>Clostridium</taxon>
    </lineage>
</organism>
<keyword evidence="3" id="KW-1185">Reference proteome</keyword>
<dbReference type="InterPro" id="IPR001387">
    <property type="entry name" value="Cro/C1-type_HTH"/>
</dbReference>
<dbReference type="PROSITE" id="PS50943">
    <property type="entry name" value="HTH_CROC1"/>
    <property type="match status" value="1"/>
</dbReference>
<dbReference type="Proteomes" id="UP000184526">
    <property type="component" value="Unassembled WGS sequence"/>
</dbReference>
<dbReference type="RefSeq" id="WP_072831312.1">
    <property type="nucleotide sequence ID" value="NZ_FQXP01000005.1"/>
</dbReference>
<dbReference type="EMBL" id="FQXP01000005">
    <property type="protein sequence ID" value="SHH79359.1"/>
    <property type="molecule type" value="Genomic_DNA"/>
</dbReference>
<proteinExistence type="predicted"/>
<dbReference type="InterPro" id="IPR011990">
    <property type="entry name" value="TPR-like_helical_dom_sf"/>
</dbReference>
<dbReference type="AlphaFoldDB" id="A0A1M5VVN2"/>
<dbReference type="InterPro" id="IPR019734">
    <property type="entry name" value="TPR_rpt"/>
</dbReference>
<dbReference type="GO" id="GO:0003677">
    <property type="term" value="F:DNA binding"/>
    <property type="evidence" value="ECO:0007669"/>
    <property type="project" value="InterPro"/>
</dbReference>